<sequence length="156" mass="17644">MSTDPTRPKIGVGVFILKQNGEFIAGLRKGSHGSGTWALPGGHLEFGETFEDCAAREVLEETGLKIKREDIRFLTATNSVWEVERLHYVTVFMTAVLREGEGGEPKIMEPEKCAEWRWVRYEELQAWAGDPSKKLFLPMLDLFKTRPDVSPVQHLA</sequence>
<accession>A0ABR1M2N5</accession>
<dbReference type="CDD" id="cd04678">
    <property type="entry name" value="NUDIX_MTH2_Nudt15"/>
    <property type="match status" value="1"/>
</dbReference>
<evidence type="ECO:0000313" key="5">
    <source>
        <dbReference type="Proteomes" id="UP001365128"/>
    </source>
</evidence>
<dbReference type="PROSITE" id="PS00893">
    <property type="entry name" value="NUDIX_BOX"/>
    <property type="match status" value="1"/>
</dbReference>
<protein>
    <submittedName>
        <fullName evidence="4">NUDIX hydrolase domain-like protein</fullName>
    </submittedName>
</protein>
<dbReference type="PROSITE" id="PS51462">
    <property type="entry name" value="NUDIX"/>
    <property type="match status" value="1"/>
</dbReference>
<feature type="domain" description="Nudix hydrolase" evidence="3">
    <location>
        <begin position="7"/>
        <end position="141"/>
    </location>
</feature>
<dbReference type="PRINTS" id="PR00502">
    <property type="entry name" value="NUDIXFAMILY"/>
</dbReference>
<keyword evidence="1 2" id="KW-0378">Hydrolase</keyword>
<proteinExistence type="inferred from homology"/>
<dbReference type="Pfam" id="PF00293">
    <property type="entry name" value="NUDIX"/>
    <property type="match status" value="1"/>
</dbReference>
<evidence type="ECO:0000256" key="2">
    <source>
        <dbReference type="RuleBase" id="RU003476"/>
    </source>
</evidence>
<comment type="similarity">
    <text evidence="2">Belongs to the Nudix hydrolase family.</text>
</comment>
<evidence type="ECO:0000313" key="4">
    <source>
        <dbReference type="EMBL" id="KAK7541787.1"/>
    </source>
</evidence>
<dbReference type="InterPro" id="IPR000086">
    <property type="entry name" value="NUDIX_hydrolase_dom"/>
</dbReference>
<keyword evidence="5" id="KW-1185">Reference proteome</keyword>
<evidence type="ECO:0000256" key="1">
    <source>
        <dbReference type="ARBA" id="ARBA00022801"/>
    </source>
</evidence>
<dbReference type="Proteomes" id="UP001365128">
    <property type="component" value="Unassembled WGS sequence"/>
</dbReference>
<dbReference type="PANTHER" id="PTHR16099">
    <property type="entry name" value="8-OXO-DGTP DIPHOSPHATES NUDT15"/>
    <property type="match status" value="1"/>
</dbReference>
<name>A0ABR1M2N5_9PEZI</name>
<dbReference type="SUPFAM" id="SSF55811">
    <property type="entry name" value="Nudix"/>
    <property type="match status" value="1"/>
</dbReference>
<dbReference type="InterPro" id="IPR015797">
    <property type="entry name" value="NUDIX_hydrolase-like_dom_sf"/>
</dbReference>
<evidence type="ECO:0000259" key="3">
    <source>
        <dbReference type="PROSITE" id="PS51462"/>
    </source>
</evidence>
<gene>
    <name evidence="4" type="ORF">IWX46DRAFT_173203</name>
</gene>
<comment type="caution">
    <text evidence="4">The sequence shown here is derived from an EMBL/GenBank/DDBJ whole genome shotgun (WGS) entry which is preliminary data.</text>
</comment>
<dbReference type="InterPro" id="IPR020084">
    <property type="entry name" value="NUDIX_hydrolase_CS"/>
</dbReference>
<dbReference type="EMBL" id="JBBPDW010000023">
    <property type="protein sequence ID" value="KAK7541787.1"/>
    <property type="molecule type" value="Genomic_DNA"/>
</dbReference>
<dbReference type="Gene3D" id="3.90.79.10">
    <property type="entry name" value="Nucleoside Triphosphate Pyrophosphohydrolase"/>
    <property type="match status" value="1"/>
</dbReference>
<organism evidence="4 5">
    <name type="scientific">Phyllosticta citricarpa</name>
    <dbReference type="NCBI Taxonomy" id="55181"/>
    <lineage>
        <taxon>Eukaryota</taxon>
        <taxon>Fungi</taxon>
        <taxon>Dikarya</taxon>
        <taxon>Ascomycota</taxon>
        <taxon>Pezizomycotina</taxon>
        <taxon>Dothideomycetes</taxon>
        <taxon>Dothideomycetes incertae sedis</taxon>
        <taxon>Botryosphaeriales</taxon>
        <taxon>Phyllostictaceae</taxon>
        <taxon>Phyllosticta</taxon>
    </lineage>
</organism>
<reference evidence="4 5" key="1">
    <citation type="submission" date="2024-04" db="EMBL/GenBank/DDBJ databases">
        <title>Phyllosticta paracitricarpa is synonymous to the EU quarantine fungus P. citricarpa based on phylogenomic analyses.</title>
        <authorList>
            <consortium name="Lawrence Berkeley National Laboratory"/>
            <person name="Van Ingen-Buijs V.A."/>
            <person name="Van Westerhoven A.C."/>
            <person name="Haridas S."/>
            <person name="Skiadas P."/>
            <person name="Martin F."/>
            <person name="Groenewald J.Z."/>
            <person name="Crous P.W."/>
            <person name="Seidl M.F."/>
        </authorList>
    </citation>
    <scope>NUCLEOTIDE SEQUENCE [LARGE SCALE GENOMIC DNA]</scope>
    <source>
        <strain evidence="4 5">CBS 122670</strain>
    </source>
</reference>
<dbReference type="InterPro" id="IPR020476">
    <property type="entry name" value="Nudix_hydrolase"/>
</dbReference>
<dbReference type="PANTHER" id="PTHR16099:SF5">
    <property type="entry name" value="NUCLEOTIDE TRIPHOSPHATE DIPHOSPHATASE NUDT15"/>
    <property type="match status" value="1"/>
</dbReference>